<gene>
    <name evidence="1" type="ORF">CWN49_02880</name>
</gene>
<organism evidence="1 2">
    <name type="scientific">Klebsiella michiganensis</name>
    <dbReference type="NCBI Taxonomy" id="1134687"/>
    <lineage>
        <taxon>Bacteria</taxon>
        <taxon>Pseudomonadati</taxon>
        <taxon>Pseudomonadota</taxon>
        <taxon>Gammaproteobacteria</taxon>
        <taxon>Enterobacterales</taxon>
        <taxon>Enterobacteriaceae</taxon>
        <taxon>Klebsiella/Raoultella group</taxon>
        <taxon>Klebsiella</taxon>
    </lineage>
</organism>
<dbReference type="AlphaFoldDB" id="A0A249WJ06"/>
<accession>A0A249WJ06</accession>
<reference evidence="1 2" key="1">
    <citation type="submission" date="2017-11" db="EMBL/GenBank/DDBJ databases">
        <authorList>
            <person name="Han C.G."/>
        </authorList>
    </citation>
    <scope>NUCLEOTIDE SEQUENCE [LARGE SCALE GENOMIC DNA]</scope>
    <source>
        <strain evidence="1 2">A10</strain>
    </source>
</reference>
<evidence type="ECO:0000313" key="1">
    <source>
        <dbReference type="EMBL" id="PLO74696.1"/>
    </source>
</evidence>
<reference evidence="1 2" key="2">
    <citation type="submission" date="2018-01" db="EMBL/GenBank/DDBJ databases">
        <title>Genomic study of Klebsiella pneumoniae.</title>
        <authorList>
            <person name="Yang Y."/>
            <person name="Bicalho R."/>
        </authorList>
    </citation>
    <scope>NUCLEOTIDE SEQUENCE [LARGE SCALE GENOMIC DNA]</scope>
    <source>
        <strain evidence="1 2">A10</strain>
    </source>
</reference>
<evidence type="ECO:0000313" key="2">
    <source>
        <dbReference type="Proteomes" id="UP000234667"/>
    </source>
</evidence>
<comment type="caution">
    <text evidence="1">The sequence shown here is derived from an EMBL/GenBank/DDBJ whole genome shotgun (WGS) entry which is preliminary data.</text>
</comment>
<proteinExistence type="predicted"/>
<sequence length="87" mass="10124">MTWINRQRGRLSHCINTQDNCNLIHPYGNEFSLYIAADLPLSLPGHKTVSVTANQTKTSLKNCNEKTIQHRRIMSRRRYSETDHTQL</sequence>
<protein>
    <submittedName>
        <fullName evidence="1">Uncharacterized protein</fullName>
    </submittedName>
</protein>
<name>A0A249WJ06_9ENTR</name>
<dbReference type="EMBL" id="PIDR01000040">
    <property type="protein sequence ID" value="PLO74696.1"/>
    <property type="molecule type" value="Genomic_DNA"/>
</dbReference>
<dbReference type="Proteomes" id="UP000234667">
    <property type="component" value="Unassembled WGS sequence"/>
</dbReference>